<name>A0A399EHQ7_9DEIN</name>
<dbReference type="Gene3D" id="3.40.1660.10">
    <property type="entry name" value="EreA-like (biosynthetic domain)"/>
    <property type="match status" value="2"/>
</dbReference>
<dbReference type="GO" id="GO:0046677">
    <property type="term" value="P:response to antibiotic"/>
    <property type="evidence" value="ECO:0007669"/>
    <property type="project" value="InterPro"/>
</dbReference>
<dbReference type="Pfam" id="PF05139">
    <property type="entry name" value="Erythro_esteras"/>
    <property type="match status" value="1"/>
</dbReference>
<evidence type="ECO:0000313" key="1">
    <source>
        <dbReference type="EMBL" id="RIH83488.1"/>
    </source>
</evidence>
<dbReference type="PANTHER" id="PTHR31299:SF0">
    <property type="entry name" value="ESTERASE, PUTATIVE (AFU_ORTHOLOGUE AFUA_1G05850)-RELATED"/>
    <property type="match status" value="1"/>
</dbReference>
<evidence type="ECO:0000313" key="2">
    <source>
        <dbReference type="Proteomes" id="UP000265715"/>
    </source>
</evidence>
<dbReference type="PANTHER" id="PTHR31299">
    <property type="entry name" value="ESTERASE, PUTATIVE (AFU_ORTHOLOGUE AFUA_1G05850)-RELATED"/>
    <property type="match status" value="1"/>
</dbReference>
<proteinExistence type="predicted"/>
<dbReference type="AlphaFoldDB" id="A0A399EHQ7"/>
<dbReference type="CDD" id="cd14728">
    <property type="entry name" value="Ere-like"/>
    <property type="match status" value="1"/>
</dbReference>
<dbReference type="InterPro" id="IPR052036">
    <property type="entry name" value="Hydrolase/PRTase-associated"/>
</dbReference>
<dbReference type="EMBL" id="QXDL01000091">
    <property type="protein sequence ID" value="RIH83488.1"/>
    <property type="molecule type" value="Genomic_DNA"/>
</dbReference>
<reference evidence="1 2" key="1">
    <citation type="submission" date="2018-08" db="EMBL/GenBank/DDBJ databases">
        <title>Meiothermus terrae DSM 26712 genome sequencing project.</title>
        <authorList>
            <person name="Da Costa M.S."/>
            <person name="Albuquerque L."/>
            <person name="Raposo P."/>
            <person name="Froufe H.J.C."/>
            <person name="Barroso C.S."/>
            <person name="Egas C."/>
        </authorList>
    </citation>
    <scope>NUCLEOTIDE SEQUENCE [LARGE SCALE GENOMIC DNA]</scope>
    <source>
        <strain evidence="1 2">DSM 26712</strain>
    </source>
</reference>
<dbReference type="Proteomes" id="UP000265715">
    <property type="component" value="Unassembled WGS sequence"/>
</dbReference>
<keyword evidence="2" id="KW-1185">Reference proteome</keyword>
<accession>A0A399EHQ7</accession>
<comment type="caution">
    <text evidence="1">The sequence shown here is derived from an EMBL/GenBank/DDBJ whole genome shotgun (WGS) entry which is preliminary data.</text>
</comment>
<dbReference type="SUPFAM" id="SSF159501">
    <property type="entry name" value="EreA/ChaN-like"/>
    <property type="match status" value="1"/>
</dbReference>
<dbReference type="InterPro" id="IPR007815">
    <property type="entry name" value="Emycin_Estase"/>
</dbReference>
<organism evidence="1 2">
    <name type="scientific">Calidithermus terrae</name>
    <dbReference type="NCBI Taxonomy" id="1408545"/>
    <lineage>
        <taxon>Bacteria</taxon>
        <taxon>Thermotogati</taxon>
        <taxon>Deinococcota</taxon>
        <taxon>Deinococci</taxon>
        <taxon>Thermales</taxon>
        <taxon>Thermaceae</taxon>
        <taxon>Calidithermus</taxon>
    </lineage>
</organism>
<gene>
    <name evidence="1" type="ORF">Mterra_02264</name>
</gene>
<sequence>MDVFYTNDEMAARSLGRTASRWLRPLWGLLRFLSSLRGSLFLCALALLAGLGLEWANRPVVAQLRAEAHPITGSPAALSPADRAHLRRLVGGARVVGLGEGSHGSKEILEYKASVVRFLVEEMGFSVLGLETADASFINTFIHLDTPMDGAAAAQSFLPTREIAGLLGWMAEHRRRHPRRPLDVFGFDVPSYGLDERARDVRGWLTHLRTRDRLMAESAIGELERRFAGRRAIIWAHNSHVAFPRKRLFPPGLLQGMLGVEATPMGWYLRQRYGSDYFVLATTFHSGTVWAVKATDRTPSIMPLSPALPGTAISAFHQAFGQDFLLDLRAVRPGSPLENWMQRPQLIHEVASVYLPYLPPLRPVVLPDYFDALLFIDKTTAAEAIPTPP</sequence>
<protein>
    <submittedName>
        <fullName evidence="1">Erythromycin esterase</fullName>
    </submittedName>
</protein>